<dbReference type="Proteomes" id="UP000789405">
    <property type="component" value="Unassembled WGS sequence"/>
</dbReference>
<evidence type="ECO:0000313" key="2">
    <source>
        <dbReference type="Proteomes" id="UP000789405"/>
    </source>
</evidence>
<evidence type="ECO:0000313" key="1">
    <source>
        <dbReference type="EMBL" id="CAG8795429.1"/>
    </source>
</evidence>
<name>A0A9N9JVG2_9GLOM</name>
<accession>A0A9N9JVG2</accession>
<keyword evidence="2" id="KW-1185">Reference proteome</keyword>
<gene>
    <name evidence="1" type="ORF">DERYTH_LOCUS22276</name>
</gene>
<sequence>CGKTIEKHAGGVLGWQALINWIWIAKRQIQVRFGVCHVMCRSVVTAVEIVFLAFTSKTRNH</sequence>
<dbReference type="EMBL" id="CAJVPY010030445">
    <property type="protein sequence ID" value="CAG8795429.1"/>
    <property type="molecule type" value="Genomic_DNA"/>
</dbReference>
<reference evidence="1" key="1">
    <citation type="submission" date="2021-06" db="EMBL/GenBank/DDBJ databases">
        <authorList>
            <person name="Kallberg Y."/>
            <person name="Tangrot J."/>
            <person name="Rosling A."/>
        </authorList>
    </citation>
    <scope>NUCLEOTIDE SEQUENCE</scope>
    <source>
        <strain evidence="1">MA453B</strain>
    </source>
</reference>
<dbReference type="AlphaFoldDB" id="A0A9N9JVG2"/>
<feature type="non-terminal residue" evidence="1">
    <location>
        <position position="1"/>
    </location>
</feature>
<organism evidence="1 2">
    <name type="scientific">Dentiscutata erythropus</name>
    <dbReference type="NCBI Taxonomy" id="1348616"/>
    <lineage>
        <taxon>Eukaryota</taxon>
        <taxon>Fungi</taxon>
        <taxon>Fungi incertae sedis</taxon>
        <taxon>Mucoromycota</taxon>
        <taxon>Glomeromycotina</taxon>
        <taxon>Glomeromycetes</taxon>
        <taxon>Diversisporales</taxon>
        <taxon>Gigasporaceae</taxon>
        <taxon>Dentiscutata</taxon>
    </lineage>
</organism>
<proteinExistence type="predicted"/>
<protein>
    <submittedName>
        <fullName evidence="1">9279_t:CDS:1</fullName>
    </submittedName>
</protein>
<comment type="caution">
    <text evidence="1">The sequence shown here is derived from an EMBL/GenBank/DDBJ whole genome shotgun (WGS) entry which is preliminary data.</text>
</comment>